<dbReference type="EMBL" id="GG693886">
    <property type="protein sequence ID" value="EES51724.1"/>
    <property type="molecule type" value="Genomic_DNA"/>
</dbReference>
<reference evidence="2 3" key="1">
    <citation type="journal article" date="2009" name="Appl. Environ. Microbiol.">
        <title>Community genomic and proteomic analyses of chemoautotrophic iron-oxidizing "Leptospirillum rubarum" (Group II) and "Leptospirillum ferrodiazotrophum" (Group III) bacteria in acid mine drainage biofilms.</title>
        <authorList>
            <person name="Goltsman D.S."/>
            <person name="Denef V.J."/>
            <person name="Singer S.W."/>
            <person name="VerBerkmoes N.C."/>
            <person name="Lefsrud M."/>
            <person name="Mueller R.S."/>
            <person name="Dick G.J."/>
            <person name="Sun C.L."/>
            <person name="Wheeler K.E."/>
            <person name="Zemla A."/>
            <person name="Baker B.J."/>
            <person name="Hauser L."/>
            <person name="Land M."/>
            <person name="Shah M.B."/>
            <person name="Thelen M.P."/>
            <person name="Hettich R.L."/>
            <person name="Banfield J.F."/>
        </authorList>
    </citation>
    <scope>NUCLEOTIDE SEQUENCE [LARGE SCALE GENOMIC DNA]</scope>
</reference>
<gene>
    <name evidence="2" type="ORF">UBAL3_95660013</name>
</gene>
<dbReference type="PANTHER" id="PTHR37844">
    <property type="entry name" value="SER/THR PROTEIN PHOSPHATASE SUPERFAMILY (AFU_ORTHOLOGUE AFUA_1G14840)"/>
    <property type="match status" value="1"/>
</dbReference>
<evidence type="ECO:0000313" key="2">
    <source>
        <dbReference type="EMBL" id="EES51724.1"/>
    </source>
</evidence>
<dbReference type="InterPro" id="IPR004843">
    <property type="entry name" value="Calcineurin-like_PHP"/>
</dbReference>
<dbReference type="Gene3D" id="3.60.21.10">
    <property type="match status" value="1"/>
</dbReference>
<dbReference type="AlphaFoldDB" id="C6I0A5"/>
<dbReference type="Pfam" id="PF00149">
    <property type="entry name" value="Metallophos"/>
    <property type="match status" value="1"/>
</dbReference>
<dbReference type="PROSITE" id="PS51257">
    <property type="entry name" value="PROKAR_LIPOPROTEIN"/>
    <property type="match status" value="1"/>
</dbReference>
<evidence type="ECO:0000313" key="3">
    <source>
        <dbReference type="Proteomes" id="UP000009374"/>
    </source>
</evidence>
<dbReference type="PANTHER" id="PTHR37844:SF2">
    <property type="entry name" value="SER_THR PROTEIN PHOSPHATASE SUPERFAMILY (AFU_ORTHOLOGUE AFUA_1G14840)"/>
    <property type="match status" value="1"/>
</dbReference>
<sequence>MKINIASDLHLETYEWFPKFSTRKASHMFQGLFSCDILVLAGDIVGNPRMLAEWLALCSVPVIYVLGNHEYYGKSLERTESVFKAMLNDLPHVHFLNGETVVIEGVRFVGATLWSDFDGENPLVMEECRDKINDFRQVEGITVAQILELFHKERDWIDSELSFPFAGHTVVVTHYAPSPQSSSVFQGSLLGGGFVTDLENLILKHQPTLWIHGHTHDNCDYTVGKTRVLSNQGGYGWEEAYKGFKPMNVEL</sequence>
<evidence type="ECO:0000259" key="1">
    <source>
        <dbReference type="Pfam" id="PF00149"/>
    </source>
</evidence>
<feature type="domain" description="Calcineurin-like phosphoesterase" evidence="1">
    <location>
        <begin position="1"/>
        <end position="217"/>
    </location>
</feature>
<organism evidence="2 3">
    <name type="scientific">Leptospirillum ferrodiazotrophum</name>
    <dbReference type="NCBI Taxonomy" id="412449"/>
    <lineage>
        <taxon>Bacteria</taxon>
        <taxon>Pseudomonadati</taxon>
        <taxon>Nitrospirota</taxon>
        <taxon>Nitrospiria</taxon>
        <taxon>Nitrospirales</taxon>
        <taxon>Nitrospiraceae</taxon>
        <taxon>Leptospirillum</taxon>
    </lineage>
</organism>
<name>C6I0A5_9BACT</name>
<accession>C6I0A5</accession>
<dbReference type="Proteomes" id="UP000009374">
    <property type="component" value="Unassembled WGS sequence"/>
</dbReference>
<dbReference type="GO" id="GO:0016787">
    <property type="term" value="F:hydrolase activity"/>
    <property type="evidence" value="ECO:0007669"/>
    <property type="project" value="InterPro"/>
</dbReference>
<keyword evidence="3" id="KW-1185">Reference proteome</keyword>
<proteinExistence type="predicted"/>
<dbReference type="CDD" id="cd07404">
    <property type="entry name" value="MPP_MS158"/>
    <property type="match status" value="1"/>
</dbReference>
<dbReference type="InterPro" id="IPR029052">
    <property type="entry name" value="Metallo-depent_PP-like"/>
</dbReference>
<protein>
    <submittedName>
        <fullName evidence="2">Metallophosphoesterase</fullName>
    </submittedName>
</protein>
<dbReference type="SUPFAM" id="SSF56300">
    <property type="entry name" value="Metallo-dependent phosphatases"/>
    <property type="match status" value="1"/>
</dbReference>